<comment type="caution">
    <text evidence="3">The sequence shown here is derived from an EMBL/GenBank/DDBJ whole genome shotgun (WGS) entry which is preliminary data.</text>
</comment>
<keyword evidence="1" id="KW-0479">Metal-binding</keyword>
<dbReference type="GO" id="GO:0046491">
    <property type="term" value="P:L-methylmalonyl-CoA metabolic process"/>
    <property type="evidence" value="ECO:0007669"/>
    <property type="project" value="TreeGrafter"/>
</dbReference>
<dbReference type="InterPro" id="IPR051785">
    <property type="entry name" value="MMCE/EMCE_epimerase"/>
</dbReference>
<dbReference type="PANTHER" id="PTHR43048">
    <property type="entry name" value="METHYLMALONYL-COA EPIMERASE"/>
    <property type="match status" value="1"/>
</dbReference>
<dbReference type="PANTHER" id="PTHR43048:SF5">
    <property type="entry name" value="BLR5325 PROTEIN"/>
    <property type="match status" value="1"/>
</dbReference>
<dbReference type="EMBL" id="JAAGNX010000003">
    <property type="protein sequence ID" value="NDV63244.1"/>
    <property type="molecule type" value="Genomic_DNA"/>
</dbReference>
<evidence type="ECO:0000259" key="2">
    <source>
        <dbReference type="PROSITE" id="PS51819"/>
    </source>
</evidence>
<dbReference type="PROSITE" id="PS51819">
    <property type="entry name" value="VOC"/>
    <property type="match status" value="1"/>
</dbReference>
<dbReference type="InterPro" id="IPR029068">
    <property type="entry name" value="Glyas_Bleomycin-R_OHBP_Dase"/>
</dbReference>
<keyword evidence="4" id="KW-1185">Reference proteome</keyword>
<dbReference type="CDD" id="cd06587">
    <property type="entry name" value="VOC"/>
    <property type="match status" value="1"/>
</dbReference>
<evidence type="ECO:0000313" key="4">
    <source>
        <dbReference type="Proteomes" id="UP000478417"/>
    </source>
</evidence>
<dbReference type="Proteomes" id="UP000478417">
    <property type="component" value="Unassembled WGS sequence"/>
</dbReference>
<dbReference type="SUPFAM" id="SSF54593">
    <property type="entry name" value="Glyoxalase/Bleomycin resistance protein/Dihydroxybiphenyl dioxygenase"/>
    <property type="match status" value="1"/>
</dbReference>
<evidence type="ECO:0000313" key="3">
    <source>
        <dbReference type="EMBL" id="NDV63244.1"/>
    </source>
</evidence>
<dbReference type="GO" id="GO:0046872">
    <property type="term" value="F:metal ion binding"/>
    <property type="evidence" value="ECO:0007669"/>
    <property type="project" value="UniProtKB-KW"/>
</dbReference>
<protein>
    <submittedName>
        <fullName evidence="3">VOC family protein</fullName>
    </submittedName>
</protein>
<accession>A0A6B2M552</accession>
<sequence length="127" mass="14553">MTTKFLHTRIRVSDLERSIDWYSRTCGFEVLKRNDKSPAGNQIVHLQLPGNAHTLELTYSPDYTVQVPEDLMHTCIGVDDIAEYCAKLEADGFEIWPGDWKEKAAANNFRMAFLTDPDGYELEILEN</sequence>
<organism evidence="3 4">
    <name type="scientific">Oceanipulchritudo coccoides</name>
    <dbReference type="NCBI Taxonomy" id="2706888"/>
    <lineage>
        <taxon>Bacteria</taxon>
        <taxon>Pseudomonadati</taxon>
        <taxon>Verrucomicrobiota</taxon>
        <taxon>Opitutia</taxon>
        <taxon>Puniceicoccales</taxon>
        <taxon>Oceanipulchritudinaceae</taxon>
        <taxon>Oceanipulchritudo</taxon>
    </lineage>
</organism>
<name>A0A6B2M552_9BACT</name>
<dbReference type="GO" id="GO:0004493">
    <property type="term" value="F:methylmalonyl-CoA epimerase activity"/>
    <property type="evidence" value="ECO:0007669"/>
    <property type="project" value="TreeGrafter"/>
</dbReference>
<reference evidence="3 4" key="1">
    <citation type="submission" date="2020-02" db="EMBL/GenBank/DDBJ databases">
        <title>Albibacoteraceae fam. nov., the first described family within the subdivision 4 Verrucomicrobia.</title>
        <authorList>
            <person name="Xi F."/>
        </authorList>
    </citation>
    <scope>NUCLEOTIDE SEQUENCE [LARGE SCALE GENOMIC DNA]</scope>
    <source>
        <strain evidence="3 4">CK1056</strain>
    </source>
</reference>
<dbReference type="Pfam" id="PF00903">
    <property type="entry name" value="Glyoxalase"/>
    <property type="match status" value="1"/>
</dbReference>
<dbReference type="AlphaFoldDB" id="A0A6B2M552"/>
<feature type="domain" description="VOC" evidence="2">
    <location>
        <begin position="4"/>
        <end position="127"/>
    </location>
</feature>
<dbReference type="RefSeq" id="WP_163966524.1">
    <property type="nucleotide sequence ID" value="NZ_JAAGNX010000003.1"/>
</dbReference>
<proteinExistence type="predicted"/>
<evidence type="ECO:0000256" key="1">
    <source>
        <dbReference type="ARBA" id="ARBA00022723"/>
    </source>
</evidence>
<dbReference type="Gene3D" id="3.10.180.10">
    <property type="entry name" value="2,3-Dihydroxybiphenyl 1,2-Dioxygenase, domain 1"/>
    <property type="match status" value="1"/>
</dbReference>
<dbReference type="InterPro" id="IPR004360">
    <property type="entry name" value="Glyas_Fos-R_dOase_dom"/>
</dbReference>
<dbReference type="InterPro" id="IPR037523">
    <property type="entry name" value="VOC_core"/>
</dbReference>
<gene>
    <name evidence="3" type="ORF">G0Q06_12330</name>
</gene>